<dbReference type="GeneID" id="94834346"/>
<keyword evidence="3" id="KW-0472">Membrane</keyword>
<evidence type="ECO:0000313" key="4">
    <source>
        <dbReference type="EMBL" id="OHT12506.1"/>
    </source>
</evidence>
<dbReference type="Gene3D" id="3.40.50.720">
    <property type="entry name" value="NAD(P)-binding Rossmann-like Domain"/>
    <property type="match status" value="1"/>
</dbReference>
<organism evidence="4 5">
    <name type="scientific">Tritrichomonas foetus</name>
    <dbReference type="NCBI Taxonomy" id="1144522"/>
    <lineage>
        <taxon>Eukaryota</taxon>
        <taxon>Metamonada</taxon>
        <taxon>Parabasalia</taxon>
        <taxon>Tritrichomonadida</taxon>
        <taxon>Tritrichomonadidae</taxon>
        <taxon>Tritrichomonas</taxon>
    </lineage>
</organism>
<dbReference type="SUPFAM" id="SSF51735">
    <property type="entry name" value="NAD(P)-binding Rossmann-fold domains"/>
    <property type="match status" value="1"/>
</dbReference>
<evidence type="ECO:0000313" key="5">
    <source>
        <dbReference type="Proteomes" id="UP000179807"/>
    </source>
</evidence>
<dbReference type="PRINTS" id="PR00081">
    <property type="entry name" value="GDHRDH"/>
</dbReference>
<evidence type="ECO:0000256" key="1">
    <source>
        <dbReference type="ARBA" id="ARBA00006484"/>
    </source>
</evidence>
<dbReference type="InterPro" id="IPR051019">
    <property type="entry name" value="VLCFA-Steroid_DH"/>
</dbReference>
<comment type="similarity">
    <text evidence="1">Belongs to the short-chain dehydrogenases/reductases (SDR) family.</text>
</comment>
<dbReference type="Pfam" id="PF00106">
    <property type="entry name" value="adh_short"/>
    <property type="match status" value="1"/>
</dbReference>
<dbReference type="InterPro" id="IPR036291">
    <property type="entry name" value="NAD(P)-bd_dom_sf"/>
</dbReference>
<gene>
    <name evidence="4" type="ORF">TRFO_17534</name>
</gene>
<keyword evidence="3" id="KW-0812">Transmembrane</keyword>
<sequence>MSFISSIVCLIGFFGFLRFLWYVFKIVYTYKSQPKNLKDKNIKWALITGASSGVGYELALKIADQGVNVIAIGRSKERLSKLENDVKSKNVNFFKLSVDFSDYQATTQVFPQIKAEIADQIGALFICHGESSIKPIEDFTDDEIEKYNNSHITSNVIIARDFVKQGGQILSVMSSANSFITTPYATQYGCVKRWMNSFYHILSFEVNTSIQIINSGFIKDTQFFSNIPSSLKSFSDPPSYALTPGRVADMLLATVGTGFEVDVGYDTILYRCLFWVLPPQVTDMIFRIIGNQISAGLKEKTE</sequence>
<dbReference type="GO" id="GO:0016491">
    <property type="term" value="F:oxidoreductase activity"/>
    <property type="evidence" value="ECO:0007669"/>
    <property type="project" value="UniProtKB-KW"/>
</dbReference>
<accession>A0A1J4KN15</accession>
<evidence type="ECO:0000256" key="2">
    <source>
        <dbReference type="ARBA" id="ARBA00023002"/>
    </source>
</evidence>
<keyword evidence="3" id="KW-1133">Transmembrane helix</keyword>
<dbReference type="VEuPathDB" id="TrichDB:TRFO_17534"/>
<dbReference type="AlphaFoldDB" id="A0A1J4KN15"/>
<keyword evidence="5" id="KW-1185">Reference proteome</keyword>
<dbReference type="EMBL" id="MLAK01000561">
    <property type="protein sequence ID" value="OHT12506.1"/>
    <property type="molecule type" value="Genomic_DNA"/>
</dbReference>
<dbReference type="PANTHER" id="PTHR43899:SF13">
    <property type="entry name" value="RH59310P"/>
    <property type="match status" value="1"/>
</dbReference>
<dbReference type="RefSeq" id="XP_068365642.1">
    <property type="nucleotide sequence ID" value="XM_068499642.1"/>
</dbReference>
<evidence type="ECO:0000256" key="3">
    <source>
        <dbReference type="SAM" id="Phobius"/>
    </source>
</evidence>
<name>A0A1J4KN15_9EUKA</name>
<dbReference type="Proteomes" id="UP000179807">
    <property type="component" value="Unassembled WGS sequence"/>
</dbReference>
<protein>
    <recommendedName>
        <fullName evidence="6">Oxidoreductase, short chain dehydrogenase/reductase family protein</fullName>
    </recommendedName>
</protein>
<proteinExistence type="inferred from homology"/>
<feature type="transmembrane region" description="Helical" evidence="3">
    <location>
        <begin position="7"/>
        <end position="24"/>
    </location>
</feature>
<dbReference type="OrthoDB" id="5545019at2759"/>
<comment type="caution">
    <text evidence="4">The sequence shown here is derived from an EMBL/GenBank/DDBJ whole genome shotgun (WGS) entry which is preliminary data.</text>
</comment>
<dbReference type="PANTHER" id="PTHR43899">
    <property type="entry name" value="RH59310P"/>
    <property type="match status" value="1"/>
</dbReference>
<reference evidence="4" key="1">
    <citation type="submission" date="2016-10" db="EMBL/GenBank/DDBJ databases">
        <authorList>
            <person name="Benchimol M."/>
            <person name="Almeida L.G."/>
            <person name="Vasconcelos A.T."/>
            <person name="Perreira-Neves A."/>
            <person name="Rosa I.A."/>
            <person name="Tasca T."/>
            <person name="Bogo M.R."/>
            <person name="de Souza W."/>
        </authorList>
    </citation>
    <scope>NUCLEOTIDE SEQUENCE [LARGE SCALE GENOMIC DNA]</scope>
    <source>
        <strain evidence="4">K</strain>
    </source>
</reference>
<keyword evidence="2" id="KW-0560">Oxidoreductase</keyword>
<dbReference type="InterPro" id="IPR002347">
    <property type="entry name" value="SDR_fam"/>
</dbReference>
<evidence type="ECO:0008006" key="6">
    <source>
        <dbReference type="Google" id="ProtNLM"/>
    </source>
</evidence>